<keyword evidence="4" id="KW-0479">Metal-binding</keyword>
<dbReference type="InterPro" id="IPR050138">
    <property type="entry name" value="DHOase/Allantoinase_Hydrolase"/>
</dbReference>
<dbReference type="SUPFAM" id="SSF51338">
    <property type="entry name" value="Composite domain of metallo-dependent hydrolases"/>
    <property type="match status" value="1"/>
</dbReference>
<dbReference type="EMBL" id="FONQ01000010">
    <property type="protein sequence ID" value="SFF17092.1"/>
    <property type="molecule type" value="Genomic_DNA"/>
</dbReference>
<dbReference type="GO" id="GO:0046872">
    <property type="term" value="F:metal ion binding"/>
    <property type="evidence" value="ECO:0007669"/>
    <property type="project" value="UniProtKB-KW"/>
</dbReference>
<keyword evidence="8" id="KW-1185">Reference proteome</keyword>
<sequence>MDTIIRNATVVNEGQIRVLDVLISAERIEKIAPSIVVNPAKKIIEIDATGLYLLPGVIDDQVHFRDPGLTHKGTLFTESVAAVAGGITSFMDMPNTIPNTLTQELLEEKYTMAAEKSIANYSFFMGISKNNLEEALKTNTENVCGITDDGLYFNNDEGILANYPEFLEQLFSRTDTLVALHSEDDLLIKKNTEDYKRLYGTEIPFFYHSLIRDEEVCLKATKRVFSIAEKYHTRLHLFHISTLAEAKLFDNTVPIRDKRITAEACVHHLWFSDADYDILGSKIKWNPSIKTEQDRKGLLQYLLNNSIDIIATDHAPHTVAEKAGNYFQAHSGGPLAQHALLAMLELFHRGEIPLEKIVEKMSHNVAEIYRIKERGYIREGYFADLVLVNLNKKQEVTPDSILYKCKWSPFVGQVFSSSINSTFVNGNLVYDNRLVKTDVKGKRLKFEKIR</sequence>
<accession>A0A1I2GHZ4</accession>
<comment type="function">
    <text evidence="2">Catalyzes the reversible cyclization of carbamoyl aspartate to dihydroorotate.</text>
</comment>
<dbReference type="InterPro" id="IPR002195">
    <property type="entry name" value="Dihydroorotase_CS"/>
</dbReference>
<comment type="similarity">
    <text evidence="3">Belongs to the metallo-dependent hydrolases superfamily. DHOase family. Class I DHOase subfamily.</text>
</comment>
<evidence type="ECO:0000256" key="4">
    <source>
        <dbReference type="ARBA" id="ARBA00022723"/>
    </source>
</evidence>
<dbReference type="OrthoDB" id="9765462at2"/>
<dbReference type="STRING" id="935223.SAMN04488131_11092"/>
<evidence type="ECO:0000256" key="1">
    <source>
        <dbReference type="ARBA" id="ARBA00001947"/>
    </source>
</evidence>
<feature type="domain" description="Amidohydrolase-related" evidence="6">
    <location>
        <begin position="52"/>
        <end position="429"/>
    </location>
</feature>
<dbReference type="GO" id="GO:0004038">
    <property type="term" value="F:allantoinase activity"/>
    <property type="evidence" value="ECO:0007669"/>
    <property type="project" value="TreeGrafter"/>
</dbReference>
<dbReference type="CDD" id="cd01318">
    <property type="entry name" value="DHOase_IIb"/>
    <property type="match status" value="1"/>
</dbReference>
<name>A0A1I2GHZ4_9FLAO</name>
<evidence type="ECO:0000313" key="7">
    <source>
        <dbReference type="EMBL" id="SFF17092.1"/>
    </source>
</evidence>
<reference evidence="8" key="1">
    <citation type="submission" date="2016-10" db="EMBL/GenBank/DDBJ databases">
        <authorList>
            <person name="Varghese N."/>
            <person name="Submissions S."/>
        </authorList>
    </citation>
    <scope>NUCLEOTIDE SEQUENCE [LARGE SCALE GENOMIC DNA]</scope>
    <source>
        <strain evidence="8">CGMCC 1.9227</strain>
    </source>
</reference>
<dbReference type="PANTHER" id="PTHR43668:SF4">
    <property type="entry name" value="ALLANTOINASE"/>
    <property type="match status" value="1"/>
</dbReference>
<gene>
    <name evidence="7" type="ORF">SAMN04488131_11092</name>
</gene>
<evidence type="ECO:0000313" key="8">
    <source>
        <dbReference type="Proteomes" id="UP000198596"/>
    </source>
</evidence>
<proteinExistence type="inferred from homology"/>
<dbReference type="GO" id="GO:0005737">
    <property type="term" value="C:cytoplasm"/>
    <property type="evidence" value="ECO:0007669"/>
    <property type="project" value="TreeGrafter"/>
</dbReference>
<dbReference type="Proteomes" id="UP000198596">
    <property type="component" value="Unassembled WGS sequence"/>
</dbReference>
<comment type="cofactor">
    <cofactor evidence="1">
        <name>Zn(2+)</name>
        <dbReference type="ChEBI" id="CHEBI:29105"/>
    </cofactor>
</comment>
<evidence type="ECO:0000256" key="3">
    <source>
        <dbReference type="ARBA" id="ARBA00010286"/>
    </source>
</evidence>
<dbReference type="AlphaFoldDB" id="A0A1I2GHZ4"/>
<protein>
    <submittedName>
        <fullName evidence="7">Dihydroorotase</fullName>
    </submittedName>
</protein>
<evidence type="ECO:0000256" key="2">
    <source>
        <dbReference type="ARBA" id="ARBA00002368"/>
    </source>
</evidence>
<dbReference type="Pfam" id="PF01979">
    <property type="entry name" value="Amidohydro_1"/>
    <property type="match status" value="1"/>
</dbReference>
<dbReference type="InterPro" id="IPR011059">
    <property type="entry name" value="Metal-dep_hydrolase_composite"/>
</dbReference>
<dbReference type="PANTHER" id="PTHR43668">
    <property type="entry name" value="ALLANTOINASE"/>
    <property type="match status" value="1"/>
</dbReference>
<dbReference type="SUPFAM" id="SSF51556">
    <property type="entry name" value="Metallo-dependent hydrolases"/>
    <property type="match status" value="1"/>
</dbReference>
<dbReference type="PROSITE" id="PS00483">
    <property type="entry name" value="DIHYDROOROTASE_2"/>
    <property type="match status" value="1"/>
</dbReference>
<dbReference type="Gene3D" id="2.30.40.10">
    <property type="entry name" value="Urease, subunit C, domain 1"/>
    <property type="match status" value="1"/>
</dbReference>
<dbReference type="NCBIfam" id="NF006688">
    <property type="entry name" value="PRK09236.1"/>
    <property type="match status" value="1"/>
</dbReference>
<evidence type="ECO:0000259" key="6">
    <source>
        <dbReference type="Pfam" id="PF01979"/>
    </source>
</evidence>
<organism evidence="7 8">
    <name type="scientific">Flavobacterium xueshanense</name>
    <dbReference type="NCBI Taxonomy" id="935223"/>
    <lineage>
        <taxon>Bacteria</taxon>
        <taxon>Pseudomonadati</taxon>
        <taxon>Bacteroidota</taxon>
        <taxon>Flavobacteriia</taxon>
        <taxon>Flavobacteriales</taxon>
        <taxon>Flavobacteriaceae</taxon>
        <taxon>Flavobacterium</taxon>
    </lineage>
</organism>
<dbReference type="InterPro" id="IPR032466">
    <property type="entry name" value="Metal_Hydrolase"/>
</dbReference>
<dbReference type="InterPro" id="IPR006680">
    <property type="entry name" value="Amidohydro-rel"/>
</dbReference>
<dbReference type="GO" id="GO:0006145">
    <property type="term" value="P:purine nucleobase catabolic process"/>
    <property type="evidence" value="ECO:0007669"/>
    <property type="project" value="TreeGrafter"/>
</dbReference>
<dbReference type="Gene3D" id="3.20.20.140">
    <property type="entry name" value="Metal-dependent hydrolases"/>
    <property type="match status" value="1"/>
</dbReference>
<evidence type="ECO:0000256" key="5">
    <source>
        <dbReference type="ARBA" id="ARBA00022801"/>
    </source>
</evidence>
<dbReference type="RefSeq" id="WP_091205902.1">
    <property type="nucleotide sequence ID" value="NZ_FONQ01000010.1"/>
</dbReference>
<keyword evidence="5" id="KW-0378">Hydrolase</keyword>